<dbReference type="HOGENOM" id="CLU_009116_1_2_2"/>
<sequence>MRVIVVGFGVVGQSFAKLLLSRSADLYSKYGIKPRIVACVDNDGSAVAPAGLDLQRLLDAKKTKGTVGAYERGGKFSPLQVIESVEAEVVLECTPTNLNDGEPGTSHIITAMRTGKHVISVNKGPLALAFPSLIELANYNGVMLRFSGTVGGGTPILEFAKRCLKGDRITSFKGILNGTTNYILSKMEEGLTYESALQDASKKGYAEANPSLDVDGFDAAAKLVIMANWVMGMKVTMKDVKRTGITKVTVTDVKKAAQRGNAIKLIAACDSRQLDVTPSEVAKTDPICVNGTLNAVTFSSEHSGQQTIIGRGAGGMETASAVLRDLIEIRDTTFS</sequence>
<dbReference type="NCBIfam" id="NF004912">
    <property type="entry name" value="PRK06270.1"/>
    <property type="match status" value="1"/>
</dbReference>
<evidence type="ECO:0000256" key="5">
    <source>
        <dbReference type="ARBA" id="ARBA00013376"/>
    </source>
</evidence>
<dbReference type="EMBL" id="CP002408">
    <property type="protein sequence ID" value="AFU58628.1"/>
    <property type="molecule type" value="Genomic_DNA"/>
</dbReference>
<evidence type="ECO:0000256" key="1">
    <source>
        <dbReference type="ARBA" id="ARBA00005056"/>
    </source>
</evidence>
<accession>K0II55</accession>
<protein>
    <recommendedName>
        <fullName evidence="5">Homoserine dehydrogenase</fullName>
        <ecNumber evidence="4">1.1.1.3</ecNumber>
    </recommendedName>
</protein>
<proteinExistence type="inferred from homology"/>
<dbReference type="KEGG" id="nga:Ngar_c16950"/>
<evidence type="ECO:0000313" key="15">
    <source>
        <dbReference type="Proteomes" id="UP000008037"/>
    </source>
</evidence>
<dbReference type="RefSeq" id="WP_015019165.1">
    <property type="nucleotide sequence ID" value="NC_018719.1"/>
</dbReference>
<name>K0II55_NITGG</name>
<evidence type="ECO:0000256" key="6">
    <source>
        <dbReference type="ARBA" id="ARBA00022605"/>
    </source>
</evidence>
<keyword evidence="8 14" id="KW-0560">Oxidoreductase</keyword>
<evidence type="ECO:0000259" key="13">
    <source>
        <dbReference type="Pfam" id="PF03447"/>
    </source>
</evidence>
<dbReference type="PROSITE" id="PS01042">
    <property type="entry name" value="HOMOSER_DHGENASE"/>
    <property type="match status" value="1"/>
</dbReference>
<dbReference type="STRING" id="1237085.Ngar_c16950"/>
<dbReference type="InterPro" id="IPR005106">
    <property type="entry name" value="Asp/hSer_DH_NAD-bd"/>
</dbReference>
<comment type="similarity">
    <text evidence="3">Belongs to the homoserine dehydrogenase family.</text>
</comment>
<evidence type="ECO:0000256" key="3">
    <source>
        <dbReference type="ARBA" id="ARBA00006753"/>
    </source>
</evidence>
<keyword evidence="9" id="KW-0486">Methionine biosynthesis</keyword>
<dbReference type="Pfam" id="PF03447">
    <property type="entry name" value="NAD_binding_3"/>
    <property type="match status" value="1"/>
</dbReference>
<keyword evidence="11" id="KW-0521">NADP</keyword>
<dbReference type="Gene3D" id="3.30.360.10">
    <property type="entry name" value="Dihydrodipicolinate Reductase, domain 2"/>
    <property type="match status" value="1"/>
</dbReference>
<dbReference type="PIRSF" id="PIRSF036497">
    <property type="entry name" value="HDH_short"/>
    <property type="match status" value="1"/>
</dbReference>
<dbReference type="GO" id="GO:0050661">
    <property type="term" value="F:NADP binding"/>
    <property type="evidence" value="ECO:0007669"/>
    <property type="project" value="InterPro"/>
</dbReference>
<keyword evidence="6" id="KW-0028">Amino-acid biosynthesis</keyword>
<feature type="binding site" evidence="11">
    <location>
        <position position="207"/>
    </location>
    <ligand>
        <name>L-homoserine</name>
        <dbReference type="ChEBI" id="CHEBI:57476"/>
    </ligand>
</feature>
<dbReference type="UniPathway" id="UPA00051">
    <property type="reaction ID" value="UER00465"/>
</dbReference>
<feature type="binding site" evidence="11">
    <location>
        <position position="123"/>
    </location>
    <ligand>
        <name>NADPH</name>
        <dbReference type="ChEBI" id="CHEBI:57783"/>
    </ligand>
</feature>
<dbReference type="UniPathway" id="UPA00050">
    <property type="reaction ID" value="UER00063"/>
</dbReference>
<keyword evidence="7" id="KW-0791">Threonine biosynthesis</keyword>
<dbReference type="GeneID" id="13795558"/>
<comment type="pathway">
    <text evidence="2">Amino-acid biosynthesis; L-methionine biosynthesis via de novo pathway; L-homoserine from L-aspartate: step 3/3.</text>
</comment>
<dbReference type="GO" id="GO:0004412">
    <property type="term" value="F:homoserine dehydrogenase activity"/>
    <property type="evidence" value="ECO:0007669"/>
    <property type="project" value="UniProtKB-EC"/>
</dbReference>
<dbReference type="InterPro" id="IPR019811">
    <property type="entry name" value="HDH_CS"/>
</dbReference>
<comment type="pathway">
    <text evidence="1">Amino-acid biosynthesis; L-threonine biosynthesis; L-threonine from L-aspartate: step 3/5.</text>
</comment>
<dbReference type="PANTHER" id="PTHR43331:SF1">
    <property type="entry name" value="HOMOSERINE DEHYDROGENASE"/>
    <property type="match status" value="1"/>
</dbReference>
<dbReference type="InterPro" id="IPR022697">
    <property type="entry name" value="HDH_short"/>
</dbReference>
<dbReference type="FunCoup" id="K0II55">
    <property type="interactions" value="172"/>
</dbReference>
<gene>
    <name evidence="14" type="primary">hom</name>
    <name evidence="14" type="ordered locus">Ngar_c16950</name>
</gene>
<feature type="active site" description="Proton donor" evidence="10">
    <location>
        <position position="222"/>
    </location>
</feature>
<dbReference type="Gene3D" id="3.40.50.720">
    <property type="entry name" value="NAD(P)-binding Rossmann-like Domain"/>
    <property type="match status" value="1"/>
</dbReference>
<feature type="domain" description="Aspartate/homoserine dehydrogenase NAD-binding" evidence="13">
    <location>
        <begin position="7"/>
        <end position="146"/>
    </location>
</feature>
<dbReference type="EC" id="1.1.1.3" evidence="4"/>
<dbReference type="NCBIfam" id="NF004976">
    <property type="entry name" value="PRK06349.1"/>
    <property type="match status" value="1"/>
</dbReference>
<dbReference type="Proteomes" id="UP000008037">
    <property type="component" value="Chromosome"/>
</dbReference>
<evidence type="ECO:0000256" key="11">
    <source>
        <dbReference type="PIRSR" id="PIRSR036497-2"/>
    </source>
</evidence>
<dbReference type="Pfam" id="PF00742">
    <property type="entry name" value="Homoserine_dh"/>
    <property type="match status" value="1"/>
</dbReference>
<evidence type="ECO:0000313" key="14">
    <source>
        <dbReference type="EMBL" id="AFU58628.1"/>
    </source>
</evidence>
<dbReference type="AlphaFoldDB" id="K0II55"/>
<evidence type="ECO:0000256" key="8">
    <source>
        <dbReference type="ARBA" id="ARBA00023002"/>
    </source>
</evidence>
<dbReference type="InterPro" id="IPR036291">
    <property type="entry name" value="NAD(P)-bd_dom_sf"/>
</dbReference>
<evidence type="ECO:0000256" key="7">
    <source>
        <dbReference type="ARBA" id="ARBA00022697"/>
    </source>
</evidence>
<dbReference type="FunFam" id="3.30.360.10:FF:000005">
    <property type="entry name" value="Homoserine dehydrogenase"/>
    <property type="match status" value="1"/>
</dbReference>
<reference evidence="14 15" key="1">
    <citation type="journal article" date="2012" name="Environ. Microbiol.">
        <title>The genome of the ammonia-oxidizing Candidatus Nitrososphaera gargensis: insights into metabolic versatility and environmental adaptations.</title>
        <authorList>
            <person name="Spang A."/>
            <person name="Poehlein A."/>
            <person name="Offre P."/>
            <person name="Zumbragel S."/>
            <person name="Haider S."/>
            <person name="Rychlik N."/>
            <person name="Nowka B."/>
            <person name="Schmeisser C."/>
            <person name="Lebedeva E.V."/>
            <person name="Rattei T."/>
            <person name="Bohm C."/>
            <person name="Schmid M."/>
            <person name="Galushko A."/>
            <person name="Hatzenpichler R."/>
            <person name="Weinmaier T."/>
            <person name="Daniel R."/>
            <person name="Schleper C."/>
            <person name="Spieck E."/>
            <person name="Streit W."/>
            <person name="Wagner M."/>
        </authorList>
    </citation>
    <scope>NUCLEOTIDE SEQUENCE [LARGE SCALE GENOMIC DNA]</scope>
    <source>
        <strain evidence="15">Ga9.2</strain>
    </source>
</reference>
<dbReference type="SUPFAM" id="SSF51735">
    <property type="entry name" value="NAD(P)-binding Rossmann-fold domains"/>
    <property type="match status" value="1"/>
</dbReference>
<feature type="binding site" evidence="11">
    <location>
        <begin position="7"/>
        <end position="12"/>
    </location>
    <ligand>
        <name>NADP(+)</name>
        <dbReference type="ChEBI" id="CHEBI:58349"/>
    </ligand>
</feature>
<evidence type="ECO:0000256" key="4">
    <source>
        <dbReference type="ARBA" id="ARBA00013213"/>
    </source>
</evidence>
<dbReference type="SUPFAM" id="SSF55347">
    <property type="entry name" value="Glyceraldehyde-3-phosphate dehydrogenase-like, C-terminal domain"/>
    <property type="match status" value="1"/>
</dbReference>
<organism evidence="14 15">
    <name type="scientific">Nitrososphaera gargensis (strain Ga9.2)</name>
    <dbReference type="NCBI Taxonomy" id="1237085"/>
    <lineage>
        <taxon>Archaea</taxon>
        <taxon>Nitrososphaerota</taxon>
        <taxon>Nitrososphaeria</taxon>
        <taxon>Nitrososphaerales</taxon>
        <taxon>Nitrososphaeraceae</taxon>
        <taxon>Nitrososphaera</taxon>
    </lineage>
</organism>
<dbReference type="PANTHER" id="PTHR43331">
    <property type="entry name" value="HOMOSERINE DEHYDROGENASE"/>
    <property type="match status" value="1"/>
</dbReference>
<dbReference type="FunFam" id="3.40.50.720:FF:000554">
    <property type="entry name" value="Homoserine dehydrogenase"/>
    <property type="match status" value="1"/>
</dbReference>
<dbReference type="GO" id="GO:0009088">
    <property type="term" value="P:threonine biosynthetic process"/>
    <property type="evidence" value="ECO:0007669"/>
    <property type="project" value="UniProtKB-UniPathway"/>
</dbReference>
<evidence type="ECO:0000259" key="12">
    <source>
        <dbReference type="Pfam" id="PF00742"/>
    </source>
</evidence>
<feature type="domain" description="Homoserine dehydrogenase catalytic" evidence="12">
    <location>
        <begin position="155"/>
        <end position="327"/>
    </location>
</feature>
<dbReference type="GO" id="GO:0009086">
    <property type="term" value="P:methionine biosynthetic process"/>
    <property type="evidence" value="ECO:0007669"/>
    <property type="project" value="UniProtKB-KW"/>
</dbReference>
<dbReference type="PATRIC" id="fig|1237085.11.peg.1672"/>
<dbReference type="InterPro" id="IPR001342">
    <property type="entry name" value="HDH_cat"/>
</dbReference>
<evidence type="ECO:0000256" key="2">
    <source>
        <dbReference type="ARBA" id="ARBA00005062"/>
    </source>
</evidence>
<evidence type="ECO:0000256" key="9">
    <source>
        <dbReference type="ARBA" id="ARBA00023167"/>
    </source>
</evidence>
<evidence type="ECO:0000256" key="10">
    <source>
        <dbReference type="PIRSR" id="PIRSR036497-1"/>
    </source>
</evidence>
<dbReference type="InParanoid" id="K0II55"/>
<dbReference type="OrthoDB" id="4488at2157"/>
<keyword evidence="15" id="KW-1185">Reference proteome</keyword>